<evidence type="ECO:0000259" key="1">
    <source>
        <dbReference type="Pfam" id="PF13173"/>
    </source>
</evidence>
<dbReference type="Pfam" id="PF13173">
    <property type="entry name" value="AAA_14"/>
    <property type="match status" value="1"/>
</dbReference>
<sequence length="456" mass="53317">MSGAAFGLPLHSFHFQKNKKLYVFESDILHILLADSIISTAKRFREMKKLQFLKAGDYMKTITRAKYLDRIIELNGTPDIKIITGIRRSGKSKLMQAYIAYLKSNFENINIIFIDFMDLAYEEIKEYHALHAYVEEHYQEGKTNYLFVDEVQMCPKFELAINSLYSKGKYDIYVTGSNAFLLSADLATLFTGRYIEIHVFPFSFQEYCQYYDDISDKDKLFDEYAIKGGLAGSYAYRTEKDRTNYIKEVYETIVTRDLVQKYTLPDTLVLQRLSEFLMDNISNLTSPNKVSQLLTANETPTNHVTVGKYIKYLCNAFVFYDIKRYDIRGKKYLESSEKFYLCDSGIRYAILGSRNMDYGRVYENVVCIELLRRGYDVYVGKLYQKEIDFVAQRGSEKIYIQVSDNISGQETFERECSSLLQIRDAYPKMIIARTRHPQYSYEGIEIHDIADWLLQE</sequence>
<accession>A0A6N3BBK1</accession>
<protein>
    <recommendedName>
        <fullName evidence="4">ATP-binding protein</fullName>
    </recommendedName>
</protein>
<dbReference type="InterPro" id="IPR041682">
    <property type="entry name" value="AAA_14"/>
</dbReference>
<dbReference type="SUPFAM" id="SSF52980">
    <property type="entry name" value="Restriction endonuclease-like"/>
    <property type="match status" value="1"/>
</dbReference>
<evidence type="ECO:0008006" key="4">
    <source>
        <dbReference type="Google" id="ProtNLM"/>
    </source>
</evidence>
<dbReference type="SUPFAM" id="SSF52540">
    <property type="entry name" value="P-loop containing nucleoside triphosphate hydrolases"/>
    <property type="match status" value="1"/>
</dbReference>
<dbReference type="AlphaFoldDB" id="A0A6N3BBK1"/>
<feature type="domain" description="DUF4143" evidence="2">
    <location>
        <begin position="256"/>
        <end position="402"/>
    </location>
</feature>
<dbReference type="InterPro" id="IPR027417">
    <property type="entry name" value="P-loop_NTPase"/>
</dbReference>
<organism evidence="3">
    <name type="scientific">Roseburia intestinalis</name>
    <dbReference type="NCBI Taxonomy" id="166486"/>
    <lineage>
        <taxon>Bacteria</taxon>
        <taxon>Bacillati</taxon>
        <taxon>Bacillota</taxon>
        <taxon>Clostridia</taxon>
        <taxon>Lachnospirales</taxon>
        <taxon>Lachnospiraceae</taxon>
        <taxon>Roseburia</taxon>
    </lineage>
</organism>
<evidence type="ECO:0000313" key="3">
    <source>
        <dbReference type="EMBL" id="VYU01342.1"/>
    </source>
</evidence>
<dbReference type="InterPro" id="IPR025420">
    <property type="entry name" value="DUF4143"/>
</dbReference>
<name>A0A6N3BBK1_9FIRM</name>
<dbReference type="EMBL" id="CACRUM010000040">
    <property type="protein sequence ID" value="VYU01342.1"/>
    <property type="molecule type" value="Genomic_DNA"/>
</dbReference>
<dbReference type="InterPro" id="IPR011335">
    <property type="entry name" value="Restrct_endonuc-II-like"/>
</dbReference>
<dbReference type="PANTHER" id="PTHR33295">
    <property type="entry name" value="ATPASE"/>
    <property type="match status" value="1"/>
</dbReference>
<dbReference type="Pfam" id="PF13635">
    <property type="entry name" value="DUF4143"/>
    <property type="match status" value="1"/>
</dbReference>
<proteinExistence type="predicted"/>
<evidence type="ECO:0000259" key="2">
    <source>
        <dbReference type="Pfam" id="PF13635"/>
    </source>
</evidence>
<gene>
    <name evidence="3" type="ORF">RILFYP67_00846</name>
</gene>
<feature type="domain" description="AAA" evidence="1">
    <location>
        <begin position="79"/>
        <end position="208"/>
    </location>
</feature>
<reference evidence="3" key="1">
    <citation type="submission" date="2019-11" db="EMBL/GenBank/DDBJ databases">
        <authorList>
            <person name="Feng L."/>
        </authorList>
    </citation>
    <scope>NUCLEOTIDE SEQUENCE</scope>
    <source>
        <strain evidence="3">RintestinalisLFYP67</strain>
    </source>
</reference>
<dbReference type="PANTHER" id="PTHR33295:SF20">
    <property type="entry name" value="ATPASE"/>
    <property type="match status" value="1"/>
</dbReference>